<feature type="transmembrane region" description="Helical" evidence="7">
    <location>
        <begin position="193"/>
        <end position="214"/>
    </location>
</feature>
<keyword evidence="5 7" id="KW-0472">Membrane</keyword>
<feature type="transmembrane region" description="Helical" evidence="7">
    <location>
        <begin position="6"/>
        <end position="32"/>
    </location>
</feature>
<dbReference type="InterPro" id="IPR041017">
    <property type="entry name" value="Thioredoxin_10"/>
</dbReference>
<dbReference type="PROSITE" id="PS51352">
    <property type="entry name" value="THIOREDOXIN_2"/>
    <property type="match status" value="1"/>
</dbReference>
<dbReference type="InterPro" id="IPR000866">
    <property type="entry name" value="AhpC/TSA"/>
</dbReference>
<evidence type="ECO:0000256" key="4">
    <source>
        <dbReference type="ARBA" id="ARBA00022989"/>
    </source>
</evidence>
<keyword evidence="2" id="KW-1003">Cell membrane</keyword>
<organism evidence="9 10">
    <name type="scientific">Cellulosimicrobium arenosum</name>
    <dbReference type="NCBI Taxonomy" id="2708133"/>
    <lineage>
        <taxon>Bacteria</taxon>
        <taxon>Bacillati</taxon>
        <taxon>Actinomycetota</taxon>
        <taxon>Actinomycetes</taxon>
        <taxon>Micrococcales</taxon>
        <taxon>Promicromonosporaceae</taxon>
        <taxon>Cellulosimicrobium</taxon>
    </lineage>
</organism>
<dbReference type="InterPro" id="IPR050553">
    <property type="entry name" value="Thioredoxin_ResA/DsbE_sf"/>
</dbReference>
<dbReference type="EMBL" id="JACYHB010000009">
    <property type="protein sequence ID" value="MBD8079750.1"/>
    <property type="molecule type" value="Genomic_DNA"/>
</dbReference>
<dbReference type="GO" id="GO:0016491">
    <property type="term" value="F:oxidoreductase activity"/>
    <property type="evidence" value="ECO:0007669"/>
    <property type="project" value="InterPro"/>
</dbReference>
<dbReference type="PANTHER" id="PTHR42852:SF13">
    <property type="entry name" value="PROTEIN DIPZ"/>
    <property type="match status" value="1"/>
</dbReference>
<dbReference type="GO" id="GO:0005886">
    <property type="term" value="C:plasma membrane"/>
    <property type="evidence" value="ECO:0007669"/>
    <property type="project" value="UniProtKB-SubCell"/>
</dbReference>
<dbReference type="PANTHER" id="PTHR42852">
    <property type="entry name" value="THIOL:DISULFIDE INTERCHANGE PROTEIN DSBE"/>
    <property type="match status" value="1"/>
</dbReference>
<reference evidence="9" key="1">
    <citation type="journal article" date="2018" name="Curr. Microbiol.">
        <title>Cellulosimicrobium arenosum sp. nov., Isolated from Marine Sediment Sand.</title>
        <authorList>
            <person name="Oh M."/>
            <person name="Kim J.H."/>
            <person name="Yoon J.H."/>
            <person name="Schumann P."/>
            <person name="Kim W."/>
        </authorList>
    </citation>
    <scope>NUCLEOTIDE SEQUENCE</scope>
    <source>
        <strain evidence="9">KCTC 49039</strain>
    </source>
</reference>
<dbReference type="AlphaFoldDB" id="A0A927J0T2"/>
<feature type="transmembrane region" description="Helical" evidence="7">
    <location>
        <begin position="241"/>
        <end position="265"/>
    </location>
</feature>
<evidence type="ECO:0000256" key="7">
    <source>
        <dbReference type="SAM" id="Phobius"/>
    </source>
</evidence>
<evidence type="ECO:0000256" key="5">
    <source>
        <dbReference type="ARBA" id="ARBA00023136"/>
    </source>
</evidence>
<comment type="caution">
    <text evidence="9">The sequence shown here is derived from an EMBL/GenBank/DDBJ whole genome shotgun (WGS) entry which is preliminary data.</text>
</comment>
<feature type="transmembrane region" description="Helical" evidence="7">
    <location>
        <begin position="317"/>
        <end position="338"/>
    </location>
</feature>
<keyword evidence="10" id="KW-1185">Reference proteome</keyword>
<evidence type="ECO:0000313" key="9">
    <source>
        <dbReference type="EMBL" id="MBD8079750.1"/>
    </source>
</evidence>
<evidence type="ECO:0000256" key="2">
    <source>
        <dbReference type="ARBA" id="ARBA00022475"/>
    </source>
</evidence>
<feature type="region of interest" description="Disordered" evidence="6">
    <location>
        <begin position="83"/>
        <end position="154"/>
    </location>
</feature>
<dbReference type="CDD" id="cd03012">
    <property type="entry name" value="TlpA_like_DipZ_like"/>
    <property type="match status" value="1"/>
</dbReference>
<feature type="transmembrane region" description="Helical" evidence="7">
    <location>
        <begin position="277"/>
        <end position="297"/>
    </location>
</feature>
<keyword evidence="3 7" id="KW-0812">Transmembrane</keyword>
<dbReference type="Pfam" id="PF17991">
    <property type="entry name" value="Thioredoxin_10"/>
    <property type="match status" value="1"/>
</dbReference>
<feature type="transmembrane region" description="Helical" evidence="7">
    <location>
        <begin position="163"/>
        <end position="187"/>
    </location>
</feature>
<dbReference type="GO" id="GO:0017004">
    <property type="term" value="P:cytochrome complex assembly"/>
    <property type="evidence" value="ECO:0007669"/>
    <property type="project" value="InterPro"/>
</dbReference>
<dbReference type="GO" id="GO:0016209">
    <property type="term" value="F:antioxidant activity"/>
    <property type="evidence" value="ECO:0007669"/>
    <property type="project" value="InterPro"/>
</dbReference>
<gene>
    <name evidence="9" type="ORF">IF651_11855</name>
</gene>
<dbReference type="Proteomes" id="UP000610846">
    <property type="component" value="Unassembled WGS sequence"/>
</dbReference>
<keyword evidence="4 7" id="KW-1133">Transmembrane helix</keyword>
<evidence type="ECO:0000256" key="6">
    <source>
        <dbReference type="SAM" id="MobiDB-lite"/>
    </source>
</evidence>
<comment type="subcellular location">
    <subcellularLocation>
        <location evidence="1">Cell membrane</location>
        <topology evidence="1">Multi-pass membrane protein</topology>
    </subcellularLocation>
</comment>
<dbReference type="SUPFAM" id="SSF52833">
    <property type="entry name" value="Thioredoxin-like"/>
    <property type="match status" value="1"/>
</dbReference>
<evidence type="ECO:0000313" key="10">
    <source>
        <dbReference type="Proteomes" id="UP000610846"/>
    </source>
</evidence>
<name>A0A927J0T2_9MICO</name>
<dbReference type="Gene3D" id="2.60.120.260">
    <property type="entry name" value="Galactose-binding domain-like"/>
    <property type="match status" value="1"/>
</dbReference>
<dbReference type="InterPro" id="IPR036249">
    <property type="entry name" value="Thioredoxin-like_sf"/>
</dbReference>
<feature type="region of interest" description="Disordered" evidence="6">
    <location>
        <begin position="39"/>
        <end position="66"/>
    </location>
</feature>
<dbReference type="Pfam" id="PF02683">
    <property type="entry name" value="DsbD_TM"/>
    <property type="match status" value="1"/>
</dbReference>
<dbReference type="RefSeq" id="WP_191829331.1">
    <property type="nucleotide sequence ID" value="NZ_JACYHB010000009.1"/>
</dbReference>
<sequence length="691" mass="72424">METLILIGLLGGLITGISPCILPMLPVIFFAGGVQGARTTARASTPGGSDGAAPGAGSTDAAGSTESAGVSSSLFAGLPQAVGVGGRSRTVSSRPSRGGTLTVDLSGDDDAADRAASGTTGSGTTGSGTTGPDATGPGGTGRANPGGWTRSGRRTSRRSLRPYLVIAGLVLSFSVFTLLGSLLLTALGLPQDLLRWAGILLLVLIGIGMIVPRFEEVLERPFQRIAQLGARRGAARQDRGAFVLGLGLGVLYVPCAGPVLAAITVAGATGNVGPGTVALTVSFAIGAAIPLLVFALAGRRVAERVKGFQRHTRGIRITGGVVMIVLAGALALDAPAALQRALPDYTGSLQQRVDENDTVREALDLGGLVTDENRELSNCSNGASELEECGTAPQIRGIDTWLNTPDGEALDLEGLRGKVVLVDFWTYSCINCQRAIPHVNAWYEQYQDVGEGFEVIGVHTPEFAFERETRNVVAGAEDLGVTYPVAQDNSYATWTAYRNRYWPAQYLVDADGTVRHIRFGEGGYENTEKLVRELLEDANPGVELPAPTSVGDATPDEETTPETYFSIKRVVNYSGEPTYAAGEQEFALTDDQPQDTFSLGGTWEVDFQGATAVSDDARLRLAYRSTDVFTVLGGEGTVTARVTHDDRTTEREIDVSGNPTLYPVLEGDGPTEGVVELDVPAGVQVFTATFG</sequence>
<dbReference type="InterPro" id="IPR013766">
    <property type="entry name" value="Thioredoxin_domain"/>
</dbReference>
<evidence type="ECO:0000256" key="1">
    <source>
        <dbReference type="ARBA" id="ARBA00004651"/>
    </source>
</evidence>
<reference evidence="9" key="2">
    <citation type="submission" date="2020-09" db="EMBL/GenBank/DDBJ databases">
        <authorList>
            <person name="Yu Y."/>
        </authorList>
    </citation>
    <scope>NUCLEOTIDE SEQUENCE</scope>
    <source>
        <strain evidence="9">KCTC 49039</strain>
    </source>
</reference>
<evidence type="ECO:0000256" key="3">
    <source>
        <dbReference type="ARBA" id="ARBA00022692"/>
    </source>
</evidence>
<protein>
    <submittedName>
        <fullName evidence="9">Cytochrome c biogenesis protein DipZ</fullName>
    </submittedName>
</protein>
<dbReference type="Pfam" id="PF00578">
    <property type="entry name" value="AhpC-TSA"/>
    <property type="match status" value="1"/>
</dbReference>
<feature type="compositionally biased region" description="Low complexity" evidence="6">
    <location>
        <begin position="43"/>
        <end position="66"/>
    </location>
</feature>
<feature type="compositionally biased region" description="Gly residues" evidence="6">
    <location>
        <begin position="120"/>
        <end position="129"/>
    </location>
</feature>
<dbReference type="Gene3D" id="3.40.30.10">
    <property type="entry name" value="Glutaredoxin"/>
    <property type="match status" value="1"/>
</dbReference>
<accession>A0A927J0T2</accession>
<feature type="domain" description="Thioredoxin" evidence="8">
    <location>
        <begin position="386"/>
        <end position="536"/>
    </location>
</feature>
<proteinExistence type="predicted"/>
<evidence type="ECO:0000259" key="8">
    <source>
        <dbReference type="PROSITE" id="PS51352"/>
    </source>
</evidence>
<dbReference type="InterPro" id="IPR003834">
    <property type="entry name" value="Cyt_c_assmbl_TM_dom"/>
</dbReference>